<dbReference type="PANTHER" id="PTHR46330:SF16">
    <property type="entry name" value="TUMOR NECROSIS FACTOR RECEPTOR SUPERFAMILY MEMBER 22"/>
    <property type="match status" value="1"/>
</dbReference>
<keyword evidence="2" id="KW-0677">Repeat</keyword>
<feature type="disulfide bond" evidence="7">
    <location>
        <begin position="178"/>
        <end position="191"/>
    </location>
</feature>
<dbReference type="OrthoDB" id="8848202at2759"/>
<keyword evidence="4 7" id="KW-1015">Disulfide bond</keyword>
<evidence type="ECO:0000256" key="8">
    <source>
        <dbReference type="SAM" id="Phobius"/>
    </source>
</evidence>
<feature type="disulfide bond" evidence="7">
    <location>
        <begin position="160"/>
        <end position="175"/>
    </location>
</feature>
<dbReference type="RefSeq" id="XP_019510194.1">
    <property type="nucleotide sequence ID" value="XM_019654649.1"/>
</dbReference>
<dbReference type="GO" id="GO:0043065">
    <property type="term" value="P:positive regulation of apoptotic process"/>
    <property type="evidence" value="ECO:0007669"/>
    <property type="project" value="TreeGrafter"/>
</dbReference>
<keyword evidence="10" id="KW-1185">Reference proteome</keyword>
<feature type="disulfide bond" evidence="7">
    <location>
        <begin position="137"/>
        <end position="150"/>
    </location>
</feature>
<dbReference type="SUPFAM" id="SSF57586">
    <property type="entry name" value="TNF receptor-like"/>
    <property type="match status" value="2"/>
</dbReference>
<evidence type="ECO:0000256" key="5">
    <source>
        <dbReference type="ARBA" id="ARBA00023170"/>
    </source>
</evidence>
<dbReference type="PROSITE" id="PS50050">
    <property type="entry name" value="TNFR_NGFR_2"/>
    <property type="match status" value="2"/>
</dbReference>
<keyword evidence="5" id="KW-0675">Receptor</keyword>
<feature type="disulfide bond" evidence="7">
    <location>
        <begin position="119"/>
        <end position="134"/>
    </location>
</feature>
<dbReference type="PANTHER" id="PTHR46330">
    <property type="entry name" value="TUMOR NECROSIS FACTOR RECEPTOR SUPERFAMILY MEMBER 10B"/>
    <property type="match status" value="1"/>
</dbReference>
<dbReference type="GO" id="GO:0005886">
    <property type="term" value="C:plasma membrane"/>
    <property type="evidence" value="ECO:0007669"/>
    <property type="project" value="TreeGrafter"/>
</dbReference>
<feature type="transmembrane region" description="Helical" evidence="8">
    <location>
        <begin position="212"/>
        <end position="231"/>
    </location>
</feature>
<evidence type="ECO:0000313" key="12">
    <source>
        <dbReference type="RefSeq" id="XP_019510195.1"/>
    </source>
</evidence>
<protein>
    <submittedName>
        <fullName evidence="11 12">Tumor necrosis factor receptor superfamily member 23-like isoform X1</fullName>
    </submittedName>
</protein>
<name>A0A8B7SEA4_HIPAR</name>
<evidence type="ECO:0000259" key="9">
    <source>
        <dbReference type="PROSITE" id="PS50050"/>
    </source>
</evidence>
<dbReference type="InterPro" id="IPR034062">
    <property type="entry name" value="TNFRSF26_N"/>
</dbReference>
<gene>
    <name evidence="11 12" type="primary">LOC109389269</name>
</gene>
<dbReference type="InterPro" id="IPR052491">
    <property type="entry name" value="TNFRSF10"/>
</dbReference>
<evidence type="ECO:0000256" key="6">
    <source>
        <dbReference type="ARBA" id="ARBA00023180"/>
    </source>
</evidence>
<keyword evidence="3 8" id="KW-0472">Membrane</keyword>
<dbReference type="CDD" id="cd15837">
    <property type="entry name" value="TNFRSF26"/>
    <property type="match status" value="1"/>
</dbReference>
<evidence type="ECO:0000313" key="10">
    <source>
        <dbReference type="Proteomes" id="UP000694851"/>
    </source>
</evidence>
<comment type="caution">
    <text evidence="7">Lacks conserved residue(s) required for the propagation of feature annotation.</text>
</comment>
<dbReference type="KEGG" id="hai:109389269"/>
<dbReference type="Pfam" id="PF00020">
    <property type="entry name" value="TNFR_c6"/>
    <property type="match status" value="2"/>
</dbReference>
<dbReference type="SMART" id="SM00208">
    <property type="entry name" value="TNFR"/>
    <property type="match status" value="3"/>
</dbReference>
<feature type="repeat" description="TNFR-Cys" evidence="7">
    <location>
        <begin position="159"/>
        <end position="199"/>
    </location>
</feature>
<feature type="domain" description="TNFR-Cys" evidence="9">
    <location>
        <begin position="159"/>
        <end position="199"/>
    </location>
</feature>
<keyword evidence="8" id="KW-1133">Transmembrane helix</keyword>
<evidence type="ECO:0000256" key="2">
    <source>
        <dbReference type="ARBA" id="ARBA00022737"/>
    </source>
</evidence>
<keyword evidence="6" id="KW-0325">Glycoprotein</keyword>
<feature type="disulfide bond" evidence="7">
    <location>
        <begin position="181"/>
        <end position="199"/>
    </location>
</feature>
<dbReference type="GO" id="GO:0036462">
    <property type="term" value="P:TRAIL-activated apoptotic signaling pathway"/>
    <property type="evidence" value="ECO:0007669"/>
    <property type="project" value="TreeGrafter"/>
</dbReference>
<dbReference type="GO" id="GO:0009986">
    <property type="term" value="C:cell surface"/>
    <property type="evidence" value="ECO:0007669"/>
    <property type="project" value="TreeGrafter"/>
</dbReference>
<sequence length="242" mass="26937">MGCLPISDVMAGFLALHAFACSFGSPPVKFFRWVLRFIHPATMVLRAALALPLLLWAQLTVTNSTDLISKQGQGPHSLTTQCVTGEYWTGRHCCKCCPAGEYVHEPCWSPHTQGKCVKCDRGMFTAFPNGLDSCFPCATCSQDQEVLGECNSTSDQIYRCKTGQFYQLPELHEFCRWCSRCPQGHVVLHKCNSTADTVCGVPDPEHRSRSRLSFLGAICLVVGMGIAFFWYTCHHPCKGMYH</sequence>
<dbReference type="InterPro" id="IPR001368">
    <property type="entry name" value="TNFR/NGFR_Cys_rich_reg"/>
</dbReference>
<feature type="repeat" description="TNFR-Cys" evidence="7">
    <location>
        <begin position="118"/>
        <end position="160"/>
    </location>
</feature>
<feature type="domain" description="TNFR-Cys" evidence="9">
    <location>
        <begin position="118"/>
        <end position="160"/>
    </location>
</feature>
<comment type="subcellular location">
    <subcellularLocation>
        <location evidence="1">Membrane</location>
    </subcellularLocation>
</comment>
<dbReference type="RefSeq" id="XP_019510195.1">
    <property type="nucleotide sequence ID" value="XM_019654650.1"/>
</dbReference>
<organism evidence="10 12">
    <name type="scientific">Hipposideros armiger</name>
    <name type="common">Great Himalayan leaf-nosed bat</name>
    <dbReference type="NCBI Taxonomy" id="186990"/>
    <lineage>
        <taxon>Eukaryota</taxon>
        <taxon>Metazoa</taxon>
        <taxon>Chordata</taxon>
        <taxon>Craniata</taxon>
        <taxon>Vertebrata</taxon>
        <taxon>Euteleostomi</taxon>
        <taxon>Mammalia</taxon>
        <taxon>Eutheria</taxon>
        <taxon>Laurasiatheria</taxon>
        <taxon>Chiroptera</taxon>
        <taxon>Yinpterochiroptera</taxon>
        <taxon>Rhinolophoidea</taxon>
        <taxon>Hipposideridae</taxon>
        <taxon>Hipposideros</taxon>
    </lineage>
</organism>
<evidence type="ECO:0000256" key="1">
    <source>
        <dbReference type="ARBA" id="ARBA00004370"/>
    </source>
</evidence>
<evidence type="ECO:0000256" key="4">
    <source>
        <dbReference type="ARBA" id="ARBA00023157"/>
    </source>
</evidence>
<dbReference type="Proteomes" id="UP000694851">
    <property type="component" value="Unplaced"/>
</dbReference>
<proteinExistence type="predicted"/>
<reference evidence="11 12" key="1">
    <citation type="submission" date="2025-04" db="UniProtKB">
        <authorList>
            <consortium name="RefSeq"/>
        </authorList>
    </citation>
    <scope>IDENTIFICATION</scope>
    <source>
        <tissue evidence="11 12">Muscle</tissue>
    </source>
</reference>
<evidence type="ECO:0000313" key="11">
    <source>
        <dbReference type="RefSeq" id="XP_019510194.1"/>
    </source>
</evidence>
<dbReference type="PROSITE" id="PS00652">
    <property type="entry name" value="TNFR_NGFR_1"/>
    <property type="match status" value="1"/>
</dbReference>
<dbReference type="AlphaFoldDB" id="A0A8B7SEA4"/>
<evidence type="ECO:0000256" key="3">
    <source>
        <dbReference type="ARBA" id="ARBA00023136"/>
    </source>
</evidence>
<dbReference type="Gene3D" id="2.10.50.10">
    <property type="entry name" value="Tumor Necrosis Factor Receptor, subunit A, domain 2"/>
    <property type="match status" value="3"/>
</dbReference>
<dbReference type="GeneID" id="109389269"/>
<keyword evidence="8" id="KW-0812">Transmembrane</keyword>
<evidence type="ECO:0000256" key="7">
    <source>
        <dbReference type="PROSITE-ProRule" id="PRU00206"/>
    </source>
</evidence>
<accession>A0A8B7SEA4</accession>